<feature type="non-terminal residue" evidence="1">
    <location>
        <position position="1"/>
    </location>
</feature>
<feature type="non-terminal residue" evidence="1">
    <location>
        <position position="48"/>
    </location>
</feature>
<proteinExistence type="predicted"/>
<evidence type="ECO:0000313" key="2">
    <source>
        <dbReference type="Proteomes" id="UP001153678"/>
    </source>
</evidence>
<name>A0A9W4T8Q8_9GLOM</name>
<evidence type="ECO:0000313" key="1">
    <source>
        <dbReference type="EMBL" id="CAI2196620.1"/>
    </source>
</evidence>
<organism evidence="1 2">
    <name type="scientific">Funneliformis geosporum</name>
    <dbReference type="NCBI Taxonomy" id="1117311"/>
    <lineage>
        <taxon>Eukaryota</taxon>
        <taxon>Fungi</taxon>
        <taxon>Fungi incertae sedis</taxon>
        <taxon>Mucoromycota</taxon>
        <taxon>Glomeromycotina</taxon>
        <taxon>Glomeromycetes</taxon>
        <taxon>Glomerales</taxon>
        <taxon>Glomeraceae</taxon>
        <taxon>Funneliformis</taxon>
    </lineage>
</organism>
<protein>
    <submittedName>
        <fullName evidence="1">9025_t:CDS:1</fullName>
    </submittedName>
</protein>
<accession>A0A9W4T8Q8</accession>
<reference evidence="1" key="1">
    <citation type="submission" date="2022-08" db="EMBL/GenBank/DDBJ databases">
        <authorList>
            <person name="Kallberg Y."/>
            <person name="Tangrot J."/>
            <person name="Rosling A."/>
        </authorList>
    </citation>
    <scope>NUCLEOTIDE SEQUENCE</scope>
    <source>
        <strain evidence="1">Wild A</strain>
    </source>
</reference>
<comment type="caution">
    <text evidence="1">The sequence shown here is derived from an EMBL/GenBank/DDBJ whole genome shotgun (WGS) entry which is preliminary data.</text>
</comment>
<dbReference type="Proteomes" id="UP001153678">
    <property type="component" value="Unassembled WGS sequence"/>
</dbReference>
<dbReference type="AlphaFoldDB" id="A0A9W4T8Q8"/>
<sequence length="48" mass="5651">EGSKGEITLDYYQLNQASHPRQGKNQQFFGRQPNRGLESFWKQALPYH</sequence>
<keyword evidence="2" id="KW-1185">Reference proteome</keyword>
<gene>
    <name evidence="1" type="ORF">FWILDA_LOCUS17671</name>
</gene>
<dbReference type="EMBL" id="CAMKVN010014589">
    <property type="protein sequence ID" value="CAI2196620.1"/>
    <property type="molecule type" value="Genomic_DNA"/>
</dbReference>